<evidence type="ECO:0000259" key="2">
    <source>
        <dbReference type="Pfam" id="PF22570"/>
    </source>
</evidence>
<feature type="transmembrane region" description="Helical" evidence="1">
    <location>
        <begin position="87"/>
        <end position="106"/>
    </location>
</feature>
<proteinExistence type="predicted"/>
<dbReference type="PANTHER" id="PTHR40763">
    <property type="entry name" value="MEMBRANE PROTEIN-RELATED"/>
    <property type="match status" value="1"/>
</dbReference>
<protein>
    <recommendedName>
        <fullName evidence="2">LiaF transmembrane domain-containing protein</fullName>
    </recommendedName>
</protein>
<feature type="transmembrane region" description="Helical" evidence="1">
    <location>
        <begin position="63"/>
        <end position="81"/>
    </location>
</feature>
<accession>A0A7X4HAS6</accession>
<feature type="domain" description="LiaF transmembrane" evidence="2">
    <location>
        <begin position="14"/>
        <end position="111"/>
    </location>
</feature>
<dbReference type="PROSITE" id="PS51257">
    <property type="entry name" value="PROKAR_LIPOPROTEIN"/>
    <property type="match status" value="1"/>
</dbReference>
<dbReference type="PANTHER" id="PTHR40763:SF5">
    <property type="entry name" value="MEMBRANE PROTEIN"/>
    <property type="match status" value="1"/>
</dbReference>
<gene>
    <name evidence="3" type="ORF">GTP77_10765</name>
</gene>
<feature type="transmembrane region" description="Helical" evidence="1">
    <location>
        <begin position="12"/>
        <end position="34"/>
    </location>
</feature>
<evidence type="ECO:0000313" key="4">
    <source>
        <dbReference type="Proteomes" id="UP000450676"/>
    </source>
</evidence>
<dbReference type="InterPro" id="IPR054331">
    <property type="entry name" value="LiaF_TM"/>
</dbReference>
<evidence type="ECO:0000256" key="1">
    <source>
        <dbReference type="SAM" id="Phobius"/>
    </source>
</evidence>
<keyword evidence="1" id="KW-1133">Transmembrane helix</keyword>
<dbReference type="Pfam" id="PF22570">
    <property type="entry name" value="LiaF-TM"/>
    <property type="match status" value="1"/>
</dbReference>
<name>A0A7X4HAS6_9BURK</name>
<dbReference type="EMBL" id="WWCU01000009">
    <property type="protein sequence ID" value="MYN07816.1"/>
    <property type="molecule type" value="Genomic_DNA"/>
</dbReference>
<sequence>MENNRPQHGAGQILIGVAVIALGCLFLLENFGILDFDYTLQFWPVLLILAGSLKLTQAGDNRGRIVGGFLLAFGVALILKSTGLVYISWRTLGPLVLIGVGLMVIFKSSHNRMPAQFFDKFGKQGEQAGDDSVISVTAILGGMERRITTTDFRGGEVTAIMGGCQLDLRHANMQGEAVLNVFALCGGVEIKVPDDWTVSLQGTPLLGGFSEKTIPNKDAGKRLIIRGYAIMGGLEVRN</sequence>
<dbReference type="AlphaFoldDB" id="A0A7X4HAS6"/>
<keyword evidence="1" id="KW-0812">Transmembrane</keyword>
<reference evidence="3 4" key="1">
    <citation type="submission" date="2019-12" db="EMBL/GenBank/DDBJ databases">
        <title>Novel species isolated from a subtropical stream in China.</title>
        <authorList>
            <person name="Lu H."/>
        </authorList>
    </citation>
    <scope>NUCLEOTIDE SEQUENCE [LARGE SCALE GENOMIC DNA]</scope>
    <source>
        <strain evidence="3 4">FT127W</strain>
    </source>
</reference>
<evidence type="ECO:0000313" key="3">
    <source>
        <dbReference type="EMBL" id="MYN07816.1"/>
    </source>
</evidence>
<dbReference type="Proteomes" id="UP000450676">
    <property type="component" value="Unassembled WGS sequence"/>
</dbReference>
<organism evidence="3 4">
    <name type="scientific">Pseudoduganella aquatica</name>
    <dbReference type="NCBI Taxonomy" id="2660641"/>
    <lineage>
        <taxon>Bacteria</taxon>
        <taxon>Pseudomonadati</taxon>
        <taxon>Pseudomonadota</taxon>
        <taxon>Betaproteobacteria</taxon>
        <taxon>Burkholderiales</taxon>
        <taxon>Oxalobacteraceae</taxon>
        <taxon>Telluria group</taxon>
        <taxon>Pseudoduganella</taxon>
    </lineage>
</organism>
<keyword evidence="4" id="KW-1185">Reference proteome</keyword>
<feature type="transmembrane region" description="Helical" evidence="1">
    <location>
        <begin position="40"/>
        <end position="56"/>
    </location>
</feature>
<comment type="caution">
    <text evidence="3">The sequence shown here is derived from an EMBL/GenBank/DDBJ whole genome shotgun (WGS) entry which is preliminary data.</text>
</comment>
<keyword evidence="1" id="KW-0472">Membrane</keyword>